<name>A0A2V4N8T1_9ACTN</name>
<evidence type="ECO:0000313" key="2">
    <source>
        <dbReference type="EMBL" id="PYC75807.1"/>
    </source>
</evidence>
<dbReference type="EMBL" id="PYBW01000087">
    <property type="protein sequence ID" value="PYC75807.1"/>
    <property type="molecule type" value="Genomic_DNA"/>
</dbReference>
<feature type="region of interest" description="Disordered" evidence="1">
    <location>
        <begin position="1"/>
        <end position="79"/>
    </location>
</feature>
<dbReference type="OrthoDB" id="5195644at2"/>
<protein>
    <recommendedName>
        <fullName evidence="4">EcsC family protein</fullName>
    </recommendedName>
</protein>
<sequence length="280" mass="29778">MGILRRNRSTGTDRPNGPDTPTGPDEELAELAAELVREPRPETTARTGVRRLARSLTRARLSRARPPQVGDEPAASSRSPITDRLLAAAPRIPVRDLATLRRQHAKASTPEELADRLVTGACRATAAIGMGVGAAAVVPTVAITAELAAELLTVAAVEVKLIAELHEVYGHGAPGTALERTTAYLGAWAQRRGIDSMSLLRPSGVLALGAGARVRQQVSRRLARGSLRKLPSLAPFMLGSALGAHLNRRDTLRLAALVRADLRTRPPLSGPDYWEAAAPR</sequence>
<evidence type="ECO:0000256" key="1">
    <source>
        <dbReference type="SAM" id="MobiDB-lite"/>
    </source>
</evidence>
<dbReference type="Proteomes" id="UP000248039">
    <property type="component" value="Unassembled WGS sequence"/>
</dbReference>
<dbReference type="RefSeq" id="WP_110671851.1">
    <property type="nucleotide sequence ID" value="NZ_PYBW01000087.1"/>
</dbReference>
<organism evidence="2 3">
    <name type="scientific">Streptomyces tateyamensis</name>
    <dbReference type="NCBI Taxonomy" id="565073"/>
    <lineage>
        <taxon>Bacteria</taxon>
        <taxon>Bacillati</taxon>
        <taxon>Actinomycetota</taxon>
        <taxon>Actinomycetes</taxon>
        <taxon>Kitasatosporales</taxon>
        <taxon>Streptomycetaceae</taxon>
        <taxon>Streptomyces</taxon>
    </lineage>
</organism>
<proteinExistence type="predicted"/>
<dbReference type="AlphaFoldDB" id="A0A2V4N8T1"/>
<keyword evidence="3" id="KW-1185">Reference proteome</keyword>
<evidence type="ECO:0008006" key="4">
    <source>
        <dbReference type="Google" id="ProtNLM"/>
    </source>
</evidence>
<gene>
    <name evidence="2" type="ORF">C7C46_23270</name>
</gene>
<accession>A0A2V4N8T1</accession>
<comment type="caution">
    <text evidence="2">The sequence shown here is derived from an EMBL/GenBank/DDBJ whole genome shotgun (WGS) entry which is preliminary data.</text>
</comment>
<evidence type="ECO:0000313" key="3">
    <source>
        <dbReference type="Proteomes" id="UP000248039"/>
    </source>
</evidence>
<reference evidence="2 3" key="1">
    <citation type="submission" date="2018-03" db="EMBL/GenBank/DDBJ databases">
        <title>Bioinformatic expansion and discovery of thiopeptide antibiotics.</title>
        <authorList>
            <person name="Schwalen C.J."/>
            <person name="Hudson G.A."/>
            <person name="Mitchell D.A."/>
        </authorList>
    </citation>
    <scope>NUCLEOTIDE SEQUENCE [LARGE SCALE GENOMIC DNA]</scope>
    <source>
        <strain evidence="2 3">ATCC 21389</strain>
    </source>
</reference>